<gene>
    <name evidence="1" type="ORF">M2350_000481</name>
</gene>
<accession>A0ABT2EK77</accession>
<sequence>MWQLHTRRCNLHVNVFTSSFIERDRVPVVAESDRQALELALEIAKVRDPEKARIVRIRETNTLGVSSTFRKGCGTKRSPTSAFGSSTKGNGRFKTVSCPRRLRPSPSVKFPQRRSLNRLKVARKSDKCPIDGRGKAGYNCQCKMLWLAKPFSTTYCGHKSGADGWREVR</sequence>
<name>A0ABT2EK77_9BACT</name>
<keyword evidence="2" id="KW-1185">Reference proteome</keyword>
<dbReference type="EMBL" id="JANUCP010000001">
    <property type="protein sequence ID" value="MCS3918084.1"/>
    <property type="molecule type" value="Genomic_DNA"/>
</dbReference>
<protein>
    <submittedName>
        <fullName evidence="1">Uncharacterized protein</fullName>
    </submittedName>
</protein>
<reference evidence="1 2" key="1">
    <citation type="submission" date="2022-08" db="EMBL/GenBank/DDBJ databases">
        <title>Bacterial and archaeal communities from various locations to study Microbial Dark Matter (Phase II).</title>
        <authorList>
            <person name="Stepanauskas R."/>
        </authorList>
    </citation>
    <scope>NUCLEOTIDE SEQUENCE [LARGE SCALE GENOMIC DNA]</scope>
    <source>
        <strain evidence="1 2">PD1</strain>
    </source>
</reference>
<evidence type="ECO:0000313" key="1">
    <source>
        <dbReference type="EMBL" id="MCS3918084.1"/>
    </source>
</evidence>
<proteinExistence type="predicted"/>
<comment type="caution">
    <text evidence="1">The sequence shown here is derived from an EMBL/GenBank/DDBJ whole genome shotgun (WGS) entry which is preliminary data.</text>
</comment>
<organism evidence="1 2">
    <name type="scientific">Candidatus Fervidibacter sacchari</name>
    <dbReference type="NCBI Taxonomy" id="1448929"/>
    <lineage>
        <taxon>Bacteria</taxon>
        <taxon>Candidatus Fervidibacterota</taxon>
        <taxon>Candidatus Fervidibacter</taxon>
    </lineage>
</organism>
<evidence type="ECO:0000313" key="2">
    <source>
        <dbReference type="Proteomes" id="UP001204798"/>
    </source>
</evidence>
<dbReference type="Proteomes" id="UP001204798">
    <property type="component" value="Unassembled WGS sequence"/>
</dbReference>